<dbReference type="KEGG" id="pbk:Back11_38620"/>
<name>A0A3G9IUF9_9BACL</name>
<protein>
    <recommendedName>
        <fullName evidence="1">VanZ-like domain-containing protein</fullName>
    </recommendedName>
</protein>
<dbReference type="EMBL" id="AP019308">
    <property type="protein sequence ID" value="BBH22517.1"/>
    <property type="molecule type" value="Genomic_DNA"/>
</dbReference>
<sequence length="81" mass="9078">MTDHFHVAINQIRFGRFIVLFILAILVLETLQSLTHLGAFDVDDVISNTLGGAIGYVVYRAGFSSTIITAFLMQRFTTREL</sequence>
<dbReference type="AlphaFoldDB" id="A0A3G9IUF9"/>
<dbReference type="Proteomes" id="UP000275368">
    <property type="component" value="Chromosome"/>
</dbReference>
<gene>
    <name evidence="2" type="ORF">Back11_38620</name>
</gene>
<organism evidence="2 3">
    <name type="scientific">Paenibacillus baekrokdamisoli</name>
    <dbReference type="NCBI Taxonomy" id="1712516"/>
    <lineage>
        <taxon>Bacteria</taxon>
        <taxon>Bacillati</taxon>
        <taxon>Bacillota</taxon>
        <taxon>Bacilli</taxon>
        <taxon>Bacillales</taxon>
        <taxon>Paenibacillaceae</taxon>
        <taxon>Paenibacillus</taxon>
    </lineage>
</organism>
<evidence type="ECO:0000313" key="3">
    <source>
        <dbReference type="Proteomes" id="UP000275368"/>
    </source>
</evidence>
<proteinExistence type="predicted"/>
<evidence type="ECO:0000259" key="1">
    <source>
        <dbReference type="Pfam" id="PF04892"/>
    </source>
</evidence>
<keyword evidence="3" id="KW-1185">Reference proteome</keyword>
<feature type="domain" description="VanZ-like" evidence="1">
    <location>
        <begin position="11"/>
        <end position="60"/>
    </location>
</feature>
<dbReference type="InterPro" id="IPR006976">
    <property type="entry name" value="VanZ-like"/>
</dbReference>
<accession>A0A3G9IUF9</accession>
<reference evidence="2 3" key="1">
    <citation type="submission" date="2018-11" db="EMBL/GenBank/DDBJ databases">
        <title>Complete genome sequence of Paenibacillus baekrokdamisoli strain KCTC 33723.</title>
        <authorList>
            <person name="Kang S.W."/>
            <person name="Lee K.C."/>
            <person name="Kim K.K."/>
            <person name="Kim J.S."/>
            <person name="Kim D.S."/>
            <person name="Ko S.H."/>
            <person name="Yang S.H."/>
            <person name="Lee J.S."/>
        </authorList>
    </citation>
    <scope>NUCLEOTIDE SEQUENCE [LARGE SCALE GENOMIC DNA]</scope>
    <source>
        <strain evidence="2 3">KCTC 33723</strain>
    </source>
</reference>
<evidence type="ECO:0000313" key="2">
    <source>
        <dbReference type="EMBL" id="BBH22517.1"/>
    </source>
</evidence>
<dbReference type="Pfam" id="PF04892">
    <property type="entry name" value="VanZ"/>
    <property type="match status" value="1"/>
</dbReference>